<dbReference type="Proteomes" id="UP000182412">
    <property type="component" value="Unassembled WGS sequence"/>
</dbReference>
<dbReference type="OrthoDB" id="1666842at2"/>
<dbReference type="AlphaFoldDB" id="A0A1H0T4V1"/>
<dbReference type="EMBL" id="FNJQ01000021">
    <property type="protein sequence ID" value="SDP48841.1"/>
    <property type="molecule type" value="Genomic_DNA"/>
</dbReference>
<evidence type="ECO:0000313" key="3">
    <source>
        <dbReference type="Proteomes" id="UP000182412"/>
    </source>
</evidence>
<sequence>MIIYEAAVSIPIIAMLAMTAMAVFLWGIKTYFMQIADGELEQEVEIAFQELLEDSMSAVRIEKMPGKQGYEIVKKNNPLKPQKPDKETFSVTYCLNEVDGVVKLVCGGVRAPLTGNHALAPVDITDFAINEDEHQPGVYHLRLTGKSGVTKHEYSLCSAVFVPAP</sequence>
<evidence type="ECO:0000256" key="1">
    <source>
        <dbReference type="SAM" id="Phobius"/>
    </source>
</evidence>
<organism evidence="2 3">
    <name type="scientific">Selenomonas ruminantium</name>
    <dbReference type="NCBI Taxonomy" id="971"/>
    <lineage>
        <taxon>Bacteria</taxon>
        <taxon>Bacillati</taxon>
        <taxon>Bacillota</taxon>
        <taxon>Negativicutes</taxon>
        <taxon>Selenomonadales</taxon>
        <taxon>Selenomonadaceae</taxon>
        <taxon>Selenomonas</taxon>
    </lineage>
</organism>
<keyword evidence="1" id="KW-1133">Transmembrane helix</keyword>
<protein>
    <recommendedName>
        <fullName evidence="4">Pilus assembly protein</fullName>
    </recommendedName>
</protein>
<feature type="transmembrane region" description="Helical" evidence="1">
    <location>
        <begin position="6"/>
        <end position="28"/>
    </location>
</feature>
<evidence type="ECO:0000313" key="2">
    <source>
        <dbReference type="EMBL" id="SDP48841.1"/>
    </source>
</evidence>
<name>A0A1H0T4V1_SELRU</name>
<dbReference type="RefSeq" id="WP_074572735.1">
    <property type="nucleotide sequence ID" value="NZ_FNJQ01000021.1"/>
</dbReference>
<evidence type="ECO:0008006" key="4">
    <source>
        <dbReference type="Google" id="ProtNLM"/>
    </source>
</evidence>
<keyword evidence="1" id="KW-0472">Membrane</keyword>
<reference evidence="2 3" key="1">
    <citation type="submission" date="2016-10" db="EMBL/GenBank/DDBJ databases">
        <authorList>
            <person name="de Groot N.N."/>
        </authorList>
    </citation>
    <scope>NUCLEOTIDE SEQUENCE [LARGE SCALE GENOMIC DNA]</scope>
    <source>
        <strain evidence="2 3">S137</strain>
    </source>
</reference>
<keyword evidence="1" id="KW-0812">Transmembrane</keyword>
<gene>
    <name evidence="2" type="ORF">SAMN05216366_12137</name>
</gene>
<accession>A0A1H0T4V1</accession>
<proteinExistence type="predicted"/>